<sequence>MVKHHEGRYLEGLVQSLRVVHLQGDDIGTLEFASLCDHILEAFDHLGSIMYFAKLEMGGKVESLKKAAHQHSTLTAVVAADVKANTATSKGSCARNLHRLMLVITFVRLMLSNLLDNPSMQLKDALWVAYKGSLHPIHTYMVQTAVWAGLGLLPSREAFLTSIGETEASAREHVPEVVASAAEVVARLQRLYGGQVQMPASDVTFIPMGPSAAAAAQ</sequence>
<gene>
    <name evidence="2" type="ORF">HYH03_006632</name>
</gene>
<evidence type="ECO:0000313" key="3">
    <source>
        <dbReference type="Proteomes" id="UP000612055"/>
    </source>
</evidence>
<dbReference type="EMBL" id="JAEHOE010000025">
    <property type="protein sequence ID" value="KAG2495364.1"/>
    <property type="molecule type" value="Genomic_DNA"/>
</dbReference>
<feature type="domain" description="Glycolipid transfer protein" evidence="1">
    <location>
        <begin position="28"/>
        <end position="164"/>
    </location>
</feature>
<dbReference type="GO" id="GO:0005829">
    <property type="term" value="C:cytosol"/>
    <property type="evidence" value="ECO:0007669"/>
    <property type="project" value="TreeGrafter"/>
</dbReference>
<organism evidence="2 3">
    <name type="scientific">Edaphochlamys debaryana</name>
    <dbReference type="NCBI Taxonomy" id="47281"/>
    <lineage>
        <taxon>Eukaryota</taxon>
        <taxon>Viridiplantae</taxon>
        <taxon>Chlorophyta</taxon>
        <taxon>core chlorophytes</taxon>
        <taxon>Chlorophyceae</taxon>
        <taxon>CS clade</taxon>
        <taxon>Chlamydomonadales</taxon>
        <taxon>Chlamydomonadales incertae sedis</taxon>
        <taxon>Edaphochlamys</taxon>
    </lineage>
</organism>
<comment type="caution">
    <text evidence="2">The sequence shown here is derived from an EMBL/GenBank/DDBJ whole genome shotgun (WGS) entry which is preliminary data.</text>
</comment>
<dbReference type="GO" id="GO:0016020">
    <property type="term" value="C:membrane"/>
    <property type="evidence" value="ECO:0007669"/>
    <property type="project" value="TreeGrafter"/>
</dbReference>
<dbReference type="AlphaFoldDB" id="A0A835YD70"/>
<dbReference type="InterPro" id="IPR036497">
    <property type="entry name" value="GLTP_sf"/>
</dbReference>
<proteinExistence type="predicted"/>
<dbReference type="Proteomes" id="UP000612055">
    <property type="component" value="Unassembled WGS sequence"/>
</dbReference>
<protein>
    <recommendedName>
        <fullName evidence="1">Glycolipid transfer protein domain-containing protein</fullName>
    </recommendedName>
</protein>
<name>A0A835YD70_9CHLO</name>
<keyword evidence="3" id="KW-1185">Reference proteome</keyword>
<dbReference type="PANTHER" id="PTHR10219:SF43">
    <property type="entry name" value="GLYCOLIPID TRANSFER PROTEIN DOMAIN-CONTAINING PROTEIN"/>
    <property type="match status" value="1"/>
</dbReference>
<dbReference type="GO" id="GO:1902388">
    <property type="term" value="F:ceramide 1-phosphate transfer activity"/>
    <property type="evidence" value="ECO:0007669"/>
    <property type="project" value="TreeGrafter"/>
</dbReference>
<evidence type="ECO:0000313" key="2">
    <source>
        <dbReference type="EMBL" id="KAG2495364.1"/>
    </source>
</evidence>
<dbReference type="InterPro" id="IPR014830">
    <property type="entry name" value="Glycolipid_transfer_prot_dom"/>
</dbReference>
<dbReference type="Pfam" id="PF08718">
    <property type="entry name" value="GLTP"/>
    <property type="match status" value="1"/>
</dbReference>
<dbReference type="PANTHER" id="PTHR10219">
    <property type="entry name" value="GLYCOLIPID TRANSFER PROTEIN-RELATED"/>
    <property type="match status" value="1"/>
</dbReference>
<dbReference type="OrthoDB" id="116883at2759"/>
<accession>A0A835YD70</accession>
<dbReference type="SUPFAM" id="SSF110004">
    <property type="entry name" value="Glycolipid transfer protein, GLTP"/>
    <property type="match status" value="1"/>
</dbReference>
<evidence type="ECO:0000259" key="1">
    <source>
        <dbReference type="Pfam" id="PF08718"/>
    </source>
</evidence>
<dbReference type="Gene3D" id="1.10.3520.10">
    <property type="entry name" value="Glycolipid transfer protein"/>
    <property type="match status" value="1"/>
</dbReference>
<reference evidence="2" key="1">
    <citation type="journal article" date="2020" name="bioRxiv">
        <title>Comparative genomics of Chlamydomonas.</title>
        <authorList>
            <person name="Craig R.J."/>
            <person name="Hasan A.R."/>
            <person name="Ness R.W."/>
            <person name="Keightley P.D."/>
        </authorList>
    </citation>
    <scope>NUCLEOTIDE SEQUENCE</scope>
    <source>
        <strain evidence="2">CCAP 11/70</strain>
    </source>
</reference>
<dbReference type="GO" id="GO:1902387">
    <property type="term" value="F:ceramide 1-phosphate binding"/>
    <property type="evidence" value="ECO:0007669"/>
    <property type="project" value="TreeGrafter"/>
</dbReference>